<dbReference type="RefSeq" id="WP_129235380.1">
    <property type="nucleotide sequence ID" value="NZ_SDPL01000296.1"/>
</dbReference>
<sequence length="291" mass="29879">MTILVTAASGNLGRLVVEALLARGASPADVIAGARDTAKLADLAARGIRTAVVDYDRPDTVAAALEGVDAVLLVSGTAFGERVAQHRTVIEAAKAAGVAKLAYTSGPKASTSDLVLMPEHRGTEEVIAEVGVPAVILRNNWYTENYAQDVAIAAATGVIAAATGTGRVASAPRRDYAEAAAVVLLEEGHVGEVYELGGDEPWTFAELAAAASEVLGREVAFADQTPEERIASLIEAGLDEGTAGFVAAIDEGIARGDLAESDGTLARLIGRPTTPLVDALRDLVETQRAAA</sequence>
<feature type="domain" description="NAD(P)-binding" evidence="1">
    <location>
        <begin position="8"/>
        <end position="183"/>
    </location>
</feature>
<comment type="caution">
    <text evidence="2">The sequence shown here is derived from an EMBL/GenBank/DDBJ whole genome shotgun (WGS) entry which is preliminary data.</text>
</comment>
<evidence type="ECO:0000259" key="1">
    <source>
        <dbReference type="Pfam" id="PF13460"/>
    </source>
</evidence>
<organism evidence="2 3">
    <name type="scientific">Agromyces binzhouensis</name>
    <dbReference type="NCBI Taxonomy" id="1817495"/>
    <lineage>
        <taxon>Bacteria</taxon>
        <taxon>Bacillati</taxon>
        <taxon>Actinomycetota</taxon>
        <taxon>Actinomycetes</taxon>
        <taxon>Micrococcales</taxon>
        <taxon>Microbacteriaceae</taxon>
        <taxon>Agromyces</taxon>
    </lineage>
</organism>
<proteinExistence type="predicted"/>
<dbReference type="AlphaFoldDB" id="A0A4Q2JEB9"/>
<reference evidence="2 3" key="1">
    <citation type="submission" date="2019-01" db="EMBL/GenBank/DDBJ databases">
        <authorList>
            <person name="Li J."/>
        </authorList>
    </citation>
    <scope>NUCLEOTIDE SEQUENCE [LARGE SCALE GENOMIC DNA]</scope>
    <source>
        <strain evidence="2 3">CGMCC 4.7180</strain>
    </source>
</reference>
<name>A0A4Q2JEB9_9MICO</name>
<dbReference type="Gene3D" id="3.40.50.720">
    <property type="entry name" value="NAD(P)-binding Rossmann-like Domain"/>
    <property type="match status" value="1"/>
</dbReference>
<keyword evidence="3" id="KW-1185">Reference proteome</keyword>
<dbReference type="InterPro" id="IPR052718">
    <property type="entry name" value="NmrA-type_oxidoreductase"/>
</dbReference>
<protein>
    <submittedName>
        <fullName evidence="2">SDR family oxidoreductase</fullName>
    </submittedName>
</protein>
<dbReference type="PANTHER" id="PTHR47129:SF1">
    <property type="entry name" value="NMRA-LIKE DOMAIN-CONTAINING PROTEIN"/>
    <property type="match status" value="1"/>
</dbReference>
<dbReference type="InterPro" id="IPR016040">
    <property type="entry name" value="NAD(P)-bd_dom"/>
</dbReference>
<dbReference type="EMBL" id="SDPL01000296">
    <property type="protein sequence ID" value="RXZ45872.1"/>
    <property type="molecule type" value="Genomic_DNA"/>
</dbReference>
<dbReference type="Pfam" id="PF13460">
    <property type="entry name" value="NAD_binding_10"/>
    <property type="match status" value="1"/>
</dbReference>
<dbReference type="PANTHER" id="PTHR47129">
    <property type="entry name" value="QUINONE OXIDOREDUCTASE 2"/>
    <property type="match status" value="1"/>
</dbReference>
<dbReference type="InterPro" id="IPR036291">
    <property type="entry name" value="NAD(P)-bd_dom_sf"/>
</dbReference>
<dbReference type="CDD" id="cd05269">
    <property type="entry name" value="TMR_SDR_a"/>
    <property type="match status" value="1"/>
</dbReference>
<dbReference type="Gene3D" id="3.90.25.10">
    <property type="entry name" value="UDP-galactose 4-epimerase, domain 1"/>
    <property type="match status" value="1"/>
</dbReference>
<evidence type="ECO:0000313" key="3">
    <source>
        <dbReference type="Proteomes" id="UP000292881"/>
    </source>
</evidence>
<dbReference type="SUPFAM" id="SSF51735">
    <property type="entry name" value="NAD(P)-binding Rossmann-fold domains"/>
    <property type="match status" value="1"/>
</dbReference>
<gene>
    <name evidence="2" type="ORF">ESO86_12870</name>
</gene>
<dbReference type="Proteomes" id="UP000292881">
    <property type="component" value="Unassembled WGS sequence"/>
</dbReference>
<dbReference type="OrthoDB" id="5510591at2"/>
<accession>A0A4Q2JEB9</accession>
<evidence type="ECO:0000313" key="2">
    <source>
        <dbReference type="EMBL" id="RXZ45872.1"/>
    </source>
</evidence>